<keyword evidence="1" id="KW-0863">Zinc-finger</keyword>
<name>A0A9N9TX96_PHYSR</name>
<dbReference type="PROSITE" id="PS00028">
    <property type="entry name" value="ZINC_FINGER_C2H2_1"/>
    <property type="match status" value="1"/>
</dbReference>
<dbReference type="EMBL" id="OU900101">
    <property type="protein sequence ID" value="CAG9864632.1"/>
    <property type="molecule type" value="Genomic_DNA"/>
</dbReference>
<dbReference type="GO" id="GO:0008270">
    <property type="term" value="F:zinc ion binding"/>
    <property type="evidence" value="ECO:0007669"/>
    <property type="project" value="UniProtKB-KW"/>
</dbReference>
<dbReference type="InterPro" id="IPR036236">
    <property type="entry name" value="Znf_C2H2_sf"/>
</dbReference>
<dbReference type="PROSITE" id="PS50157">
    <property type="entry name" value="ZINC_FINGER_C2H2_2"/>
    <property type="match status" value="2"/>
</dbReference>
<accession>A0A9N9TX96</accession>
<dbReference type="SMART" id="SM00355">
    <property type="entry name" value="ZnF_C2H2"/>
    <property type="match status" value="2"/>
</dbReference>
<dbReference type="AlphaFoldDB" id="A0A9N9TX96"/>
<proteinExistence type="predicted"/>
<evidence type="ECO:0000259" key="2">
    <source>
        <dbReference type="PROSITE" id="PS50157"/>
    </source>
</evidence>
<dbReference type="Proteomes" id="UP001153712">
    <property type="component" value="Chromosome 8"/>
</dbReference>
<feature type="domain" description="C2H2-type" evidence="2">
    <location>
        <begin position="46"/>
        <end position="72"/>
    </location>
</feature>
<evidence type="ECO:0000313" key="3">
    <source>
        <dbReference type="EMBL" id="CAG9864632.1"/>
    </source>
</evidence>
<reference evidence="3" key="1">
    <citation type="submission" date="2022-01" db="EMBL/GenBank/DDBJ databases">
        <authorList>
            <person name="King R."/>
        </authorList>
    </citation>
    <scope>NUCLEOTIDE SEQUENCE</scope>
</reference>
<gene>
    <name evidence="3" type="ORF">PHYEVI_LOCUS10884</name>
</gene>
<dbReference type="SUPFAM" id="SSF57667">
    <property type="entry name" value="beta-beta-alpha zinc fingers"/>
    <property type="match status" value="1"/>
</dbReference>
<keyword evidence="1" id="KW-0479">Metal-binding</keyword>
<dbReference type="Gene3D" id="3.30.160.60">
    <property type="entry name" value="Classic Zinc Finger"/>
    <property type="match status" value="1"/>
</dbReference>
<keyword evidence="4" id="KW-1185">Reference proteome</keyword>
<dbReference type="OrthoDB" id="10004641at2759"/>
<evidence type="ECO:0000256" key="1">
    <source>
        <dbReference type="PROSITE-ProRule" id="PRU00042"/>
    </source>
</evidence>
<sequence>MPQFQRNIIITIDDNKFICRRCGKVFTSKHLVVTHILYECGKQSVFQCPLCPRKCKRNDVLQSHLKNIHRID</sequence>
<evidence type="ECO:0000313" key="4">
    <source>
        <dbReference type="Proteomes" id="UP001153712"/>
    </source>
</evidence>
<feature type="domain" description="C2H2-type" evidence="2">
    <location>
        <begin position="17"/>
        <end position="44"/>
    </location>
</feature>
<organism evidence="3 4">
    <name type="scientific">Phyllotreta striolata</name>
    <name type="common">Striped flea beetle</name>
    <name type="synonym">Crioceris striolata</name>
    <dbReference type="NCBI Taxonomy" id="444603"/>
    <lineage>
        <taxon>Eukaryota</taxon>
        <taxon>Metazoa</taxon>
        <taxon>Ecdysozoa</taxon>
        <taxon>Arthropoda</taxon>
        <taxon>Hexapoda</taxon>
        <taxon>Insecta</taxon>
        <taxon>Pterygota</taxon>
        <taxon>Neoptera</taxon>
        <taxon>Endopterygota</taxon>
        <taxon>Coleoptera</taxon>
        <taxon>Polyphaga</taxon>
        <taxon>Cucujiformia</taxon>
        <taxon>Chrysomeloidea</taxon>
        <taxon>Chrysomelidae</taxon>
        <taxon>Galerucinae</taxon>
        <taxon>Alticini</taxon>
        <taxon>Phyllotreta</taxon>
    </lineage>
</organism>
<dbReference type="InterPro" id="IPR013087">
    <property type="entry name" value="Znf_C2H2_type"/>
</dbReference>
<dbReference type="Pfam" id="PF00096">
    <property type="entry name" value="zf-C2H2"/>
    <property type="match status" value="2"/>
</dbReference>
<protein>
    <recommendedName>
        <fullName evidence="2">C2H2-type domain-containing protein</fullName>
    </recommendedName>
</protein>
<keyword evidence="1" id="KW-0862">Zinc</keyword>